<organism evidence="1 2">
    <name type="scientific">Halobium palmae</name>
    <dbReference type="NCBI Taxonomy" id="1776492"/>
    <lineage>
        <taxon>Archaea</taxon>
        <taxon>Methanobacteriati</taxon>
        <taxon>Methanobacteriota</taxon>
        <taxon>Stenosarchaea group</taxon>
        <taxon>Halobacteria</taxon>
        <taxon>Halobacteriales</taxon>
        <taxon>Haloferacaceae</taxon>
        <taxon>Halobium</taxon>
    </lineage>
</organism>
<proteinExistence type="predicted"/>
<dbReference type="InterPro" id="IPR013783">
    <property type="entry name" value="Ig-like_fold"/>
</dbReference>
<dbReference type="GO" id="GO:0016787">
    <property type="term" value="F:hydrolase activity"/>
    <property type="evidence" value="ECO:0007669"/>
    <property type="project" value="UniProtKB-KW"/>
</dbReference>
<keyword evidence="2" id="KW-1185">Reference proteome</keyword>
<dbReference type="EMBL" id="JBHSWU010000372">
    <property type="protein sequence ID" value="MFC6725057.1"/>
    <property type="molecule type" value="Genomic_DNA"/>
</dbReference>
<evidence type="ECO:0000313" key="1">
    <source>
        <dbReference type="EMBL" id="MFC6725057.1"/>
    </source>
</evidence>
<dbReference type="Pfam" id="PF14872">
    <property type="entry name" value="GHL5"/>
    <property type="match status" value="1"/>
</dbReference>
<reference evidence="1 2" key="1">
    <citation type="journal article" date="2019" name="Int. J. Syst. Evol. Microbiol.">
        <title>The Global Catalogue of Microorganisms (GCM) 10K type strain sequencing project: providing services to taxonomists for standard genome sequencing and annotation.</title>
        <authorList>
            <consortium name="The Broad Institute Genomics Platform"/>
            <consortium name="The Broad Institute Genome Sequencing Center for Infectious Disease"/>
            <person name="Wu L."/>
            <person name="Ma J."/>
        </authorList>
    </citation>
    <scope>NUCLEOTIDE SEQUENCE [LARGE SCALE GENOMIC DNA]</scope>
    <source>
        <strain evidence="1 2">NBRC 111368</strain>
    </source>
</reference>
<dbReference type="InterPro" id="IPR029457">
    <property type="entry name" value="GHL5"/>
</dbReference>
<dbReference type="Gene3D" id="2.60.40.10">
    <property type="entry name" value="Immunoglobulins"/>
    <property type="match status" value="1"/>
</dbReference>
<accession>A0ABD5S0L9</accession>
<evidence type="ECO:0000313" key="2">
    <source>
        <dbReference type="Proteomes" id="UP001596328"/>
    </source>
</evidence>
<sequence>MDPTPTECRLLDERTADLLAWHDEVVSSHDDEFEAAKELTTRLGAHATETDEGETTARIGFWTPDLVDAGVPESNVYLEVLTSSTPIDLASEGTTAEFERERVPLRRKGEFHWGVVAGMRPGTREVVGSLYQLVYEDEDGWHAVPDPVAYSVPFGAFAPAEFYDVDRLDADRPDRAYFEALGTDEERVETTEDDGL</sequence>
<protein>
    <submittedName>
        <fullName evidence="1">Glucosylglycerol hydrolase</fullName>
    </submittedName>
</protein>
<keyword evidence="1" id="KW-0378">Hydrolase</keyword>
<comment type="caution">
    <text evidence="1">The sequence shown here is derived from an EMBL/GenBank/DDBJ whole genome shotgun (WGS) entry which is preliminary data.</text>
</comment>
<gene>
    <name evidence="1" type="primary">gghA</name>
    <name evidence="1" type="ORF">ACFQE1_11875</name>
</gene>
<dbReference type="AlphaFoldDB" id="A0ABD5S0L9"/>
<feature type="non-terminal residue" evidence="1">
    <location>
        <position position="196"/>
    </location>
</feature>
<name>A0ABD5S0L9_9EURY</name>
<dbReference type="Proteomes" id="UP001596328">
    <property type="component" value="Unassembled WGS sequence"/>
</dbReference>